<protein>
    <submittedName>
        <fullName evidence="2">DUF58 domain-containing protein</fullName>
    </submittedName>
</protein>
<dbReference type="RefSeq" id="WP_156028773.1">
    <property type="nucleotide sequence ID" value="NZ_JANIEK010000022.1"/>
</dbReference>
<proteinExistence type="predicted"/>
<organism evidence="2 3">
    <name type="scientific">Exiguobacterium alkaliphilum</name>
    <dbReference type="NCBI Taxonomy" id="1428684"/>
    <lineage>
        <taxon>Bacteria</taxon>
        <taxon>Bacillati</taxon>
        <taxon>Bacillota</taxon>
        <taxon>Bacilli</taxon>
        <taxon>Bacillales</taxon>
        <taxon>Bacillales Family XII. Incertae Sedis</taxon>
        <taxon>Exiguobacterium</taxon>
    </lineage>
</organism>
<keyword evidence="1" id="KW-0812">Transmembrane</keyword>
<evidence type="ECO:0000256" key="1">
    <source>
        <dbReference type="SAM" id="Phobius"/>
    </source>
</evidence>
<keyword evidence="1" id="KW-1133">Transmembrane helix</keyword>
<sequence length="348" mass="39960">MNITTNVFFLLEKRIQIVLFSVMIILLFVPYLSILSFVLAIFLAASVYIERYTKRLTSQMDVTWRQFDSILFKDDRCKFTLDLTNVHLLNEMSTKTYIRTPKDKHYTVNLEGHTESIIELDELSSDFVFELTGNRRGPIEIAEISITISLPLSLGTLTLYFSPPLRWTVYPSISSTHAQRIRSHLKLGERVSKYSPIKDRLLQISSKPYEDEPSRQIDWYATAKKSTLQTKLYQPVNQDMFTVYLDLSASNGIGLHHQFEELIEDTALVSRELIESGGKVELFVNRLDQKGHVNHLSIQEGAKQLKNILALLSSLSEQDHYMGSTRFSPYVTKIKNKQAQLIKIASTT</sequence>
<keyword evidence="1" id="KW-0472">Membrane</keyword>
<evidence type="ECO:0000313" key="3">
    <source>
        <dbReference type="Proteomes" id="UP001206821"/>
    </source>
</evidence>
<keyword evidence="3" id="KW-1185">Reference proteome</keyword>
<name>A0ABT2L0G4_9BACL</name>
<dbReference type="Proteomes" id="UP001206821">
    <property type="component" value="Unassembled WGS sequence"/>
</dbReference>
<reference evidence="2 3" key="1">
    <citation type="submission" date="2022-07" db="EMBL/GenBank/DDBJ databases">
        <title>Genomic and pangenome structural analysis of the polyextremophile Exiguobacterium.</title>
        <authorList>
            <person name="Shen L."/>
        </authorList>
    </citation>
    <scope>NUCLEOTIDE SEQUENCE [LARGE SCALE GENOMIC DNA]</scope>
    <source>
        <strain evidence="2 3">12_1</strain>
    </source>
</reference>
<dbReference type="PANTHER" id="PTHR34351">
    <property type="entry name" value="SLR1927 PROTEIN-RELATED"/>
    <property type="match status" value="1"/>
</dbReference>
<evidence type="ECO:0000313" key="2">
    <source>
        <dbReference type="EMBL" id="MCT4795285.1"/>
    </source>
</evidence>
<dbReference type="EMBL" id="JANIEK010000022">
    <property type="protein sequence ID" value="MCT4795285.1"/>
    <property type="molecule type" value="Genomic_DNA"/>
</dbReference>
<accession>A0ABT2L0G4</accession>
<feature type="transmembrane region" description="Helical" evidence="1">
    <location>
        <begin position="17"/>
        <end position="49"/>
    </location>
</feature>
<gene>
    <name evidence="2" type="ORF">NQG31_06985</name>
</gene>
<comment type="caution">
    <text evidence="2">The sequence shown here is derived from an EMBL/GenBank/DDBJ whole genome shotgun (WGS) entry which is preliminary data.</text>
</comment>
<dbReference type="PANTHER" id="PTHR34351:SF2">
    <property type="entry name" value="DUF58 DOMAIN-CONTAINING PROTEIN"/>
    <property type="match status" value="1"/>
</dbReference>